<feature type="transmembrane region" description="Helical" evidence="1">
    <location>
        <begin position="129"/>
        <end position="146"/>
    </location>
</feature>
<keyword evidence="1" id="KW-0812">Transmembrane</keyword>
<sequence>MDIFNEFLDNFFFPVIDSRMVYPVLICFVLITLVLFYLSKMDITYREIPSIWIPIVLWIPGLFCAYQIYGMSFDFFVGFFFLMIFFWVIQFLCDLIINKDKPDDQCQVFVGGADILCAPLYTLWFGAGIIVFLGIFLLVLIILNRAPFIKKKLDDLCIRKEMVKYDYIPLLACLQVTYCIALLLYLL</sequence>
<protein>
    <submittedName>
        <fullName evidence="2">Uncharacterized protein</fullName>
    </submittedName>
</protein>
<dbReference type="EMBL" id="CACRTV010000057">
    <property type="protein sequence ID" value="VYU47821.1"/>
    <property type="molecule type" value="Genomic_DNA"/>
</dbReference>
<accession>A0A6N3F749</accession>
<dbReference type="RefSeq" id="WP_156561786.1">
    <property type="nucleotide sequence ID" value="NZ_CACRTV010000057.1"/>
</dbReference>
<feature type="transmembrane region" description="Helical" evidence="1">
    <location>
        <begin position="75"/>
        <end position="97"/>
    </location>
</feature>
<keyword evidence="1" id="KW-0472">Membrane</keyword>
<name>A0A6N3F749_9CLOT</name>
<evidence type="ECO:0000256" key="1">
    <source>
        <dbReference type="SAM" id="Phobius"/>
    </source>
</evidence>
<evidence type="ECO:0000313" key="2">
    <source>
        <dbReference type="EMBL" id="VYU47821.1"/>
    </source>
</evidence>
<proteinExistence type="predicted"/>
<feature type="transmembrane region" description="Helical" evidence="1">
    <location>
        <begin position="20"/>
        <end position="39"/>
    </location>
</feature>
<gene>
    <name evidence="2" type="ORF">CPLFYP93_02421</name>
</gene>
<feature type="transmembrane region" description="Helical" evidence="1">
    <location>
        <begin position="51"/>
        <end position="69"/>
    </location>
</feature>
<organism evidence="2">
    <name type="scientific">Clostridium paraputrificum</name>
    <dbReference type="NCBI Taxonomy" id="29363"/>
    <lineage>
        <taxon>Bacteria</taxon>
        <taxon>Bacillati</taxon>
        <taxon>Bacillota</taxon>
        <taxon>Clostridia</taxon>
        <taxon>Eubacteriales</taxon>
        <taxon>Clostridiaceae</taxon>
        <taxon>Clostridium</taxon>
    </lineage>
</organism>
<keyword evidence="1" id="KW-1133">Transmembrane helix</keyword>
<dbReference type="AlphaFoldDB" id="A0A6N3F749"/>
<feature type="transmembrane region" description="Helical" evidence="1">
    <location>
        <begin position="167"/>
        <end position="186"/>
    </location>
</feature>
<reference evidence="2" key="1">
    <citation type="submission" date="2019-11" db="EMBL/GenBank/DDBJ databases">
        <authorList>
            <person name="Feng L."/>
        </authorList>
    </citation>
    <scope>NUCLEOTIDE SEQUENCE</scope>
    <source>
        <strain evidence="2">CParaputrificumLFYP93</strain>
    </source>
</reference>